<accession>A0A533QL70</accession>
<evidence type="ECO:0000313" key="1">
    <source>
        <dbReference type="EMBL" id="TLD43541.1"/>
    </source>
</evidence>
<comment type="caution">
    <text evidence="1">The sequence shown here is derived from an EMBL/GenBank/DDBJ whole genome shotgun (WGS) entry which is preliminary data.</text>
</comment>
<evidence type="ECO:0000313" key="2">
    <source>
        <dbReference type="Proteomes" id="UP000319783"/>
    </source>
</evidence>
<dbReference type="Proteomes" id="UP000319783">
    <property type="component" value="Unassembled WGS sequence"/>
</dbReference>
<protein>
    <submittedName>
        <fullName evidence="1">Uncharacterized protein</fullName>
    </submittedName>
</protein>
<dbReference type="EMBL" id="SULG01000002">
    <property type="protein sequence ID" value="TLD43541.1"/>
    <property type="molecule type" value="Genomic_DNA"/>
</dbReference>
<reference evidence="1 2" key="1">
    <citation type="submission" date="2019-04" db="EMBL/GenBank/DDBJ databases">
        <title>Genome of a novel bacterium Candidatus Jettenia ecosi reconstructed from metagenome of an anammox bioreactor.</title>
        <authorList>
            <person name="Mardanov A.V."/>
            <person name="Beletsky A.V."/>
            <person name="Ravin N.V."/>
            <person name="Botchkova E.A."/>
            <person name="Litti Y.V."/>
            <person name="Nozhevnikova A.N."/>
        </authorList>
    </citation>
    <scope>NUCLEOTIDE SEQUENCE [LARGE SCALE GENOMIC DNA]</scope>
    <source>
        <strain evidence="1">J2</strain>
    </source>
</reference>
<name>A0A533QL70_9BACT</name>
<sequence length="39" mass="4614">MCKQTWRDDPAGFLYPLPIPPYTKATIIPLFLNQEDYEK</sequence>
<dbReference type="AlphaFoldDB" id="A0A533QL70"/>
<gene>
    <name evidence="1" type="ORF">JETT_0172</name>
</gene>
<organism evidence="1 2">
    <name type="scientific">Candidatus Jettenia ecosi</name>
    <dbReference type="NCBI Taxonomy" id="2494326"/>
    <lineage>
        <taxon>Bacteria</taxon>
        <taxon>Pseudomonadati</taxon>
        <taxon>Planctomycetota</taxon>
        <taxon>Candidatus Brocadiia</taxon>
        <taxon>Candidatus Brocadiales</taxon>
        <taxon>Candidatus Brocadiaceae</taxon>
        <taxon>Candidatus Jettenia</taxon>
    </lineage>
</organism>
<proteinExistence type="predicted"/>